<dbReference type="STRING" id="1834191.A5886_001268"/>
<protein>
    <submittedName>
        <fullName evidence="1">Addiction module antidote protein</fullName>
    </submittedName>
</protein>
<dbReference type="RefSeq" id="WP_086274174.1">
    <property type="nucleotide sequence ID" value="NZ_NGKU01000001.1"/>
</dbReference>
<name>A0A242A630_9ENTE</name>
<dbReference type="NCBIfam" id="TIGR02609">
    <property type="entry name" value="doc_partner"/>
    <property type="match status" value="1"/>
</dbReference>
<keyword evidence="2" id="KW-1185">Reference proteome</keyword>
<proteinExistence type="predicted"/>
<dbReference type="OrthoDB" id="2189175at2"/>
<dbReference type="InterPro" id="IPR013432">
    <property type="entry name" value="Doc_partner"/>
</dbReference>
<gene>
    <name evidence="1" type="ORF">A5886_001268</name>
</gene>
<dbReference type="AlphaFoldDB" id="A0A242A630"/>
<sequence length="91" mass="10564">MDIRCKLAVEDDFCEYKKRKTREVENSIVVTLSKESLLKKGLKPGDTIFIDEDKMMDAIVKEESNVDLEIDMYINQALSEYDTALKELVDR</sequence>
<evidence type="ECO:0000313" key="2">
    <source>
        <dbReference type="Proteomes" id="UP000195043"/>
    </source>
</evidence>
<reference evidence="1 2" key="1">
    <citation type="submission" date="2017-05" db="EMBL/GenBank/DDBJ databases">
        <title>The Genome Sequence of Enterococcus sp. 8G7_MSG3316.</title>
        <authorList>
            <consortium name="The Broad Institute Genomics Platform"/>
            <consortium name="The Broad Institute Genomic Center for Infectious Diseases"/>
            <person name="Earl A."/>
            <person name="Manson A."/>
            <person name="Schwartman J."/>
            <person name="Gilmore M."/>
            <person name="Abouelleil A."/>
            <person name="Cao P."/>
            <person name="Chapman S."/>
            <person name="Cusick C."/>
            <person name="Shea T."/>
            <person name="Young S."/>
            <person name="Neafsey D."/>
            <person name="Nusbaum C."/>
            <person name="Birren B."/>
        </authorList>
    </citation>
    <scope>NUCLEOTIDE SEQUENCE [LARGE SCALE GENOMIC DNA]</scope>
    <source>
        <strain evidence="1 2">8G7_MSG3316</strain>
    </source>
</reference>
<accession>A0A242A630</accession>
<dbReference type="Proteomes" id="UP000195043">
    <property type="component" value="Unassembled WGS sequence"/>
</dbReference>
<evidence type="ECO:0000313" key="1">
    <source>
        <dbReference type="EMBL" id="OTN76191.1"/>
    </source>
</evidence>
<organism evidence="1 2">
    <name type="scientific">Candidatus Enterococcus testudinis</name>
    <dbReference type="NCBI Taxonomy" id="1834191"/>
    <lineage>
        <taxon>Bacteria</taxon>
        <taxon>Bacillati</taxon>
        <taxon>Bacillota</taxon>
        <taxon>Bacilli</taxon>
        <taxon>Lactobacillales</taxon>
        <taxon>Enterococcaceae</taxon>
        <taxon>Enterococcus</taxon>
    </lineage>
</organism>
<dbReference type="EMBL" id="NGKU01000001">
    <property type="protein sequence ID" value="OTN76191.1"/>
    <property type="molecule type" value="Genomic_DNA"/>
</dbReference>
<comment type="caution">
    <text evidence="1">The sequence shown here is derived from an EMBL/GenBank/DDBJ whole genome shotgun (WGS) entry which is preliminary data.</text>
</comment>